<proteinExistence type="predicted"/>
<accession>S3IYV4</accession>
<dbReference type="HOGENOM" id="CLU_3115933_0_0_6"/>
<protein>
    <submittedName>
        <fullName evidence="1">Uncharacterized protein</fullName>
    </submittedName>
</protein>
<evidence type="ECO:0000313" key="1">
    <source>
        <dbReference type="EMBL" id="EPF12842.1"/>
    </source>
</evidence>
<dbReference type="AlphaFoldDB" id="S3IYV4"/>
<sequence>MQYGITYHNPALRLRAQPRRKWAGDLPGKLWSLFLIAFVTQITNNNFRYC</sequence>
<dbReference type="STRING" id="566551.HMPREF0201_04445"/>
<reference evidence="1 2" key="1">
    <citation type="submission" date="2013-04" db="EMBL/GenBank/DDBJ databases">
        <authorList>
            <person name="Weinstock G."/>
            <person name="Sodergren E."/>
            <person name="Lobos E.A."/>
            <person name="Fulton L."/>
            <person name="Fulton R."/>
            <person name="Courtney L."/>
            <person name="Fronick C."/>
            <person name="O'Laughlin M."/>
            <person name="Godfrey J."/>
            <person name="Wilson R.M."/>
            <person name="Miner T."/>
            <person name="Farmer C."/>
            <person name="Delehaunty K."/>
            <person name="Cordes M."/>
            <person name="Minx P."/>
            <person name="Tomlinson C."/>
            <person name="Chen J."/>
            <person name="Wollam A."/>
            <person name="Pepin K.H."/>
            <person name="Palsikar V.B."/>
            <person name="Zhang X."/>
            <person name="Suruliraj S."/>
            <person name="Perna N.T."/>
            <person name="Plunkett G."/>
            <person name="Warren W."/>
            <person name="Mitreva M."/>
            <person name="Mardis E.R."/>
            <person name="Wilson R.K."/>
        </authorList>
    </citation>
    <scope>NUCLEOTIDE SEQUENCE [LARGE SCALE GENOMIC DNA]</scope>
    <source>
        <strain evidence="1 2">DSM 4568</strain>
    </source>
</reference>
<dbReference type="Proteomes" id="UP000014585">
    <property type="component" value="Unassembled WGS sequence"/>
</dbReference>
<evidence type="ECO:0000313" key="2">
    <source>
        <dbReference type="Proteomes" id="UP000014585"/>
    </source>
</evidence>
<name>S3IYV4_9ENTR</name>
<dbReference type="EMBL" id="ATDT01000038">
    <property type="protein sequence ID" value="EPF12842.1"/>
    <property type="molecule type" value="Genomic_DNA"/>
</dbReference>
<comment type="caution">
    <text evidence="1">The sequence shown here is derived from an EMBL/GenBank/DDBJ whole genome shotgun (WGS) entry which is preliminary data.</text>
</comment>
<organism evidence="1 2">
    <name type="scientific">Cedecea davisae DSM 4568</name>
    <dbReference type="NCBI Taxonomy" id="566551"/>
    <lineage>
        <taxon>Bacteria</taxon>
        <taxon>Pseudomonadati</taxon>
        <taxon>Pseudomonadota</taxon>
        <taxon>Gammaproteobacteria</taxon>
        <taxon>Enterobacterales</taxon>
        <taxon>Enterobacteriaceae</taxon>
        <taxon>Cedecea</taxon>
    </lineage>
</organism>
<gene>
    <name evidence="1" type="ORF">HMPREF0201_04445</name>
</gene>